<protein>
    <submittedName>
        <fullName evidence="2">Uncharacterized protein</fullName>
    </submittedName>
</protein>
<reference evidence="2 3" key="1">
    <citation type="submission" date="2024-01" db="EMBL/GenBank/DDBJ databases">
        <title>The genomes of 5 underutilized Papilionoideae crops provide insights into root nodulation and disease resistanc.</title>
        <authorList>
            <person name="Jiang F."/>
        </authorList>
    </citation>
    <scope>NUCLEOTIDE SEQUENCE [LARGE SCALE GENOMIC DNA]</scope>
    <source>
        <strain evidence="2">DUOXIRENSHENG_FW03</strain>
        <tissue evidence="2">Leaves</tissue>
    </source>
</reference>
<evidence type="ECO:0000313" key="3">
    <source>
        <dbReference type="Proteomes" id="UP001386955"/>
    </source>
</evidence>
<accession>A0AAN9S9D8</accession>
<organism evidence="2 3">
    <name type="scientific">Psophocarpus tetragonolobus</name>
    <name type="common">Winged bean</name>
    <name type="synonym">Dolichos tetragonolobus</name>
    <dbReference type="NCBI Taxonomy" id="3891"/>
    <lineage>
        <taxon>Eukaryota</taxon>
        <taxon>Viridiplantae</taxon>
        <taxon>Streptophyta</taxon>
        <taxon>Embryophyta</taxon>
        <taxon>Tracheophyta</taxon>
        <taxon>Spermatophyta</taxon>
        <taxon>Magnoliopsida</taxon>
        <taxon>eudicotyledons</taxon>
        <taxon>Gunneridae</taxon>
        <taxon>Pentapetalae</taxon>
        <taxon>rosids</taxon>
        <taxon>fabids</taxon>
        <taxon>Fabales</taxon>
        <taxon>Fabaceae</taxon>
        <taxon>Papilionoideae</taxon>
        <taxon>50 kb inversion clade</taxon>
        <taxon>NPAAA clade</taxon>
        <taxon>indigoferoid/millettioid clade</taxon>
        <taxon>Phaseoleae</taxon>
        <taxon>Psophocarpus</taxon>
    </lineage>
</organism>
<keyword evidence="1" id="KW-0812">Transmembrane</keyword>
<feature type="transmembrane region" description="Helical" evidence="1">
    <location>
        <begin position="12"/>
        <end position="31"/>
    </location>
</feature>
<dbReference type="EMBL" id="JAYMYS010000005">
    <property type="protein sequence ID" value="KAK7392113.1"/>
    <property type="molecule type" value="Genomic_DNA"/>
</dbReference>
<proteinExistence type="predicted"/>
<name>A0AAN9S9D8_PSOTE</name>
<keyword evidence="1" id="KW-0472">Membrane</keyword>
<dbReference type="AlphaFoldDB" id="A0AAN9S9D8"/>
<comment type="caution">
    <text evidence="2">The sequence shown here is derived from an EMBL/GenBank/DDBJ whole genome shotgun (WGS) entry which is preliminary data.</text>
</comment>
<dbReference type="Proteomes" id="UP001386955">
    <property type="component" value="Unassembled WGS sequence"/>
</dbReference>
<gene>
    <name evidence="2" type="ORF">VNO78_20540</name>
</gene>
<keyword evidence="1" id="KW-1133">Transmembrane helix</keyword>
<keyword evidence="3" id="KW-1185">Reference proteome</keyword>
<evidence type="ECO:0000256" key="1">
    <source>
        <dbReference type="SAM" id="Phobius"/>
    </source>
</evidence>
<sequence>MPSMVVGGCNGLVCRWIFIFTSLGSITVITATSNSKIQQGIGNGTFKVFSTSKLKLGGTLPTNKNRSLLILFLSAFTWSTRDFAVTATLASISIPFPTPIRPHPHPHQVNNHLYCVQLLNFNLIIKMICAGNVGNLPPSLQPPPEGGYPQLPFLHWG</sequence>
<evidence type="ECO:0000313" key="2">
    <source>
        <dbReference type="EMBL" id="KAK7392113.1"/>
    </source>
</evidence>